<comment type="subcellular location">
    <subcellularLocation>
        <location evidence="2">Cytoplasm</location>
    </subcellularLocation>
    <subcellularLocation>
        <location evidence="1">Nucleus</location>
    </subcellularLocation>
</comment>
<dbReference type="SMART" id="SM00406">
    <property type="entry name" value="IGv"/>
    <property type="match status" value="12"/>
</dbReference>
<feature type="domain" description="Ig-like" evidence="11">
    <location>
        <begin position="1023"/>
        <end position="1110"/>
    </location>
</feature>
<evidence type="ECO:0000313" key="13">
    <source>
        <dbReference type="Proteomes" id="UP001346869"/>
    </source>
</evidence>
<feature type="domain" description="Ig-like" evidence="11">
    <location>
        <begin position="1302"/>
        <end position="1386"/>
    </location>
</feature>
<evidence type="ECO:0000256" key="6">
    <source>
        <dbReference type="ARBA" id="ARBA00022737"/>
    </source>
</evidence>
<feature type="domain" description="Ig-like" evidence="11">
    <location>
        <begin position="399"/>
        <end position="482"/>
    </location>
</feature>
<organism evidence="12 13">
    <name type="scientific">Eleginops maclovinus</name>
    <name type="common">Patagonian blennie</name>
    <name type="synonym">Eleginus maclovinus</name>
    <dbReference type="NCBI Taxonomy" id="56733"/>
    <lineage>
        <taxon>Eukaryota</taxon>
        <taxon>Metazoa</taxon>
        <taxon>Chordata</taxon>
        <taxon>Craniata</taxon>
        <taxon>Vertebrata</taxon>
        <taxon>Euteleostomi</taxon>
        <taxon>Actinopterygii</taxon>
        <taxon>Neopterygii</taxon>
        <taxon>Teleostei</taxon>
        <taxon>Neoteleostei</taxon>
        <taxon>Acanthomorphata</taxon>
        <taxon>Eupercaria</taxon>
        <taxon>Perciformes</taxon>
        <taxon>Notothenioidei</taxon>
        <taxon>Eleginopidae</taxon>
        <taxon>Eleginops</taxon>
    </lineage>
</organism>
<feature type="domain" description="Ig-like" evidence="11">
    <location>
        <begin position="2017"/>
        <end position="2099"/>
    </location>
</feature>
<comment type="similarity">
    <text evidence="3">Belongs to the protein kinase superfamily. CAMK Ser/Thr protein kinase family.</text>
</comment>
<dbReference type="GO" id="GO:0005634">
    <property type="term" value="C:nucleus"/>
    <property type="evidence" value="ECO:0007669"/>
    <property type="project" value="UniProtKB-SubCell"/>
</dbReference>
<feature type="domain" description="Ig-like" evidence="11">
    <location>
        <begin position="755"/>
        <end position="839"/>
    </location>
</feature>
<evidence type="ECO:0000256" key="1">
    <source>
        <dbReference type="ARBA" id="ARBA00004123"/>
    </source>
</evidence>
<feature type="domain" description="Ig-like" evidence="11">
    <location>
        <begin position="309"/>
        <end position="393"/>
    </location>
</feature>
<name>A0AAN7XZL4_ELEMC</name>
<feature type="domain" description="Ig-like" evidence="11">
    <location>
        <begin position="579"/>
        <end position="661"/>
    </location>
</feature>
<keyword evidence="5" id="KW-0597">Phosphoprotein</keyword>
<dbReference type="CDD" id="cd00099">
    <property type="entry name" value="IgV"/>
    <property type="match status" value="1"/>
</dbReference>
<feature type="domain" description="Ig-like" evidence="11">
    <location>
        <begin position="1739"/>
        <end position="1833"/>
    </location>
</feature>
<dbReference type="InterPro" id="IPR052385">
    <property type="entry name" value="Obscurin/Obscurin-like_Reg"/>
</dbReference>
<keyword evidence="4" id="KW-0963">Cytoplasm</keyword>
<feature type="domain" description="Ig-like" evidence="11">
    <location>
        <begin position="1568"/>
        <end position="1653"/>
    </location>
</feature>
<dbReference type="PANTHER" id="PTHR35971">
    <property type="entry name" value="SI:DKEY-31G6.6"/>
    <property type="match status" value="1"/>
</dbReference>
<evidence type="ECO:0000256" key="3">
    <source>
        <dbReference type="ARBA" id="ARBA00006692"/>
    </source>
</evidence>
<feature type="domain" description="Ig-like" evidence="11">
    <location>
        <begin position="1213"/>
        <end position="1297"/>
    </location>
</feature>
<gene>
    <name evidence="12" type="ORF">PBY51_024929</name>
</gene>
<dbReference type="FunFam" id="2.60.40.10:FF:000707">
    <property type="entry name" value="Obscurin, cytoskeletal calmodulin and titin-interacting RhoGEF"/>
    <property type="match status" value="4"/>
</dbReference>
<dbReference type="EMBL" id="JAUZQC010000006">
    <property type="protein sequence ID" value="KAK5870277.1"/>
    <property type="molecule type" value="Genomic_DNA"/>
</dbReference>
<feature type="domain" description="Ig-like" evidence="11">
    <location>
        <begin position="1115"/>
        <end position="1199"/>
    </location>
</feature>
<evidence type="ECO:0000256" key="8">
    <source>
        <dbReference type="ARBA" id="ARBA00023242"/>
    </source>
</evidence>
<keyword evidence="7" id="KW-1015">Disulfide bond</keyword>
<keyword evidence="8" id="KW-0539">Nucleus</keyword>
<feature type="domain" description="Ig-like" evidence="11">
    <location>
        <begin position="1925"/>
        <end position="2012"/>
    </location>
</feature>
<dbReference type="FunFam" id="2.60.40.10:FF:000050">
    <property type="entry name" value="Titin isoform B"/>
    <property type="match status" value="2"/>
</dbReference>
<feature type="domain" description="Ig-like" evidence="11">
    <location>
        <begin position="2305"/>
        <end position="2381"/>
    </location>
</feature>
<dbReference type="InterPro" id="IPR003599">
    <property type="entry name" value="Ig_sub"/>
</dbReference>
<feature type="domain" description="Ig-like" evidence="11">
    <location>
        <begin position="130"/>
        <end position="214"/>
    </location>
</feature>
<keyword evidence="9" id="KW-0393">Immunoglobulin domain</keyword>
<keyword evidence="13" id="KW-1185">Reference proteome</keyword>
<feature type="compositionally biased region" description="Basic and acidic residues" evidence="10">
    <location>
        <begin position="2478"/>
        <end position="2493"/>
    </location>
</feature>
<dbReference type="PROSITE" id="PS50835">
    <property type="entry name" value="IG_LIKE"/>
    <property type="match status" value="23"/>
</dbReference>
<feature type="compositionally biased region" description="Polar residues" evidence="10">
    <location>
        <begin position="2454"/>
        <end position="2469"/>
    </location>
</feature>
<feature type="domain" description="Ig-like" evidence="11">
    <location>
        <begin position="934"/>
        <end position="1018"/>
    </location>
</feature>
<feature type="domain" description="Ig-like" evidence="11">
    <location>
        <begin position="1480"/>
        <end position="1564"/>
    </location>
</feature>
<dbReference type="Gene3D" id="2.60.40.10">
    <property type="entry name" value="Immunoglobulins"/>
    <property type="match status" value="28"/>
</dbReference>
<dbReference type="GO" id="GO:0005737">
    <property type="term" value="C:cytoplasm"/>
    <property type="evidence" value="ECO:0007669"/>
    <property type="project" value="UniProtKB-SubCell"/>
</dbReference>
<dbReference type="Proteomes" id="UP001346869">
    <property type="component" value="Unassembled WGS sequence"/>
</dbReference>
<evidence type="ECO:0000256" key="4">
    <source>
        <dbReference type="ARBA" id="ARBA00022490"/>
    </source>
</evidence>
<dbReference type="Pfam" id="PF07679">
    <property type="entry name" value="I-set"/>
    <property type="match status" value="25"/>
</dbReference>
<dbReference type="SMART" id="SM00409">
    <property type="entry name" value="IG"/>
    <property type="match status" value="27"/>
</dbReference>
<feature type="domain" description="Ig-like" evidence="11">
    <location>
        <begin position="2106"/>
        <end position="2190"/>
    </location>
</feature>
<feature type="domain" description="Ig-like" evidence="11">
    <location>
        <begin position="2195"/>
        <end position="2300"/>
    </location>
</feature>
<feature type="domain" description="Ig-like" evidence="11">
    <location>
        <begin position="2387"/>
        <end position="2470"/>
    </location>
</feature>
<feature type="domain" description="Ig-like" evidence="11">
    <location>
        <begin position="1391"/>
        <end position="1475"/>
    </location>
</feature>
<dbReference type="InterPro" id="IPR036179">
    <property type="entry name" value="Ig-like_dom_sf"/>
</dbReference>
<dbReference type="InterPro" id="IPR003598">
    <property type="entry name" value="Ig_sub2"/>
</dbReference>
<accession>A0AAN7XZL4</accession>
<dbReference type="InterPro" id="IPR007110">
    <property type="entry name" value="Ig-like_dom"/>
</dbReference>
<dbReference type="SUPFAM" id="SSF48726">
    <property type="entry name" value="Immunoglobulin"/>
    <property type="match status" value="27"/>
</dbReference>
<evidence type="ECO:0000256" key="2">
    <source>
        <dbReference type="ARBA" id="ARBA00004496"/>
    </source>
</evidence>
<evidence type="ECO:0000256" key="7">
    <source>
        <dbReference type="ARBA" id="ARBA00023157"/>
    </source>
</evidence>
<comment type="caution">
    <text evidence="12">The sequence shown here is derived from an EMBL/GenBank/DDBJ whole genome shotgun (WGS) entry which is preliminary data.</text>
</comment>
<dbReference type="FunFam" id="2.60.40.10:FF:000228">
    <property type="entry name" value="obscurin isoform X4"/>
    <property type="match status" value="6"/>
</dbReference>
<evidence type="ECO:0000256" key="9">
    <source>
        <dbReference type="ARBA" id="ARBA00023319"/>
    </source>
</evidence>
<evidence type="ECO:0000259" key="11">
    <source>
        <dbReference type="PROSITE" id="PS50835"/>
    </source>
</evidence>
<evidence type="ECO:0000313" key="12">
    <source>
        <dbReference type="EMBL" id="KAK5870277.1"/>
    </source>
</evidence>
<dbReference type="SMART" id="SM00408">
    <property type="entry name" value="IGc2"/>
    <property type="match status" value="22"/>
</dbReference>
<feature type="domain" description="Ig-like" evidence="11">
    <location>
        <begin position="844"/>
        <end position="929"/>
    </location>
</feature>
<dbReference type="InterPro" id="IPR013098">
    <property type="entry name" value="Ig_I-set"/>
</dbReference>
<protein>
    <recommendedName>
        <fullName evidence="11">Ig-like domain-containing protein</fullName>
    </recommendedName>
</protein>
<dbReference type="PANTHER" id="PTHR35971:SF5">
    <property type="entry name" value="OBSCURIN LIKE CYTOSKELETAL ADAPTOR 1"/>
    <property type="match status" value="1"/>
</dbReference>
<reference evidence="12 13" key="2">
    <citation type="journal article" date="2023" name="Mol. Biol. Evol.">
        <title>Genomics of Secondarily Temperate Adaptation in the Only Non-Antarctic Icefish.</title>
        <authorList>
            <person name="Rivera-Colon A.G."/>
            <person name="Rayamajhi N."/>
            <person name="Minhas B.F."/>
            <person name="Madrigal G."/>
            <person name="Bilyk K.T."/>
            <person name="Yoon V."/>
            <person name="Hune M."/>
            <person name="Gregory S."/>
            <person name="Cheng C.H.C."/>
            <person name="Catchen J.M."/>
        </authorList>
    </citation>
    <scope>NUCLEOTIDE SEQUENCE [LARGE SCALE GENOMIC DNA]</scope>
    <source>
        <strain evidence="12">JMC-PN-2008</strain>
    </source>
</reference>
<keyword evidence="6" id="KW-0677">Repeat</keyword>
<feature type="region of interest" description="Disordered" evidence="10">
    <location>
        <begin position="1350"/>
        <end position="1373"/>
    </location>
</feature>
<evidence type="ECO:0000256" key="10">
    <source>
        <dbReference type="SAM" id="MobiDB-lite"/>
    </source>
</evidence>
<reference evidence="12 13" key="1">
    <citation type="journal article" date="2023" name="Genes (Basel)">
        <title>Chromosome-Level Genome Assembly and Circadian Gene Repertoire of the Patagonia Blennie Eleginops maclovinus-The Closest Ancestral Proxy of Antarctic Cryonotothenioids.</title>
        <authorList>
            <person name="Cheng C.C."/>
            <person name="Rivera-Colon A.G."/>
            <person name="Minhas B.F."/>
            <person name="Wilson L."/>
            <person name="Rayamajhi N."/>
            <person name="Vargas-Chacoff L."/>
            <person name="Catchen J.M."/>
        </authorList>
    </citation>
    <scope>NUCLEOTIDE SEQUENCE [LARGE SCALE GENOMIC DNA]</scope>
    <source>
        <strain evidence="12">JMC-PN-2008</strain>
    </source>
</reference>
<proteinExistence type="inferred from homology"/>
<dbReference type="CDD" id="cd00096">
    <property type="entry name" value="Ig"/>
    <property type="match status" value="4"/>
</dbReference>
<feature type="domain" description="Ig-like" evidence="11">
    <location>
        <begin position="1658"/>
        <end position="1730"/>
    </location>
</feature>
<feature type="domain" description="Ig-like" evidence="11">
    <location>
        <begin position="666"/>
        <end position="750"/>
    </location>
</feature>
<sequence>MKREGKRAHLTIHGLTGMDAGQYRCMAGGSQSTAHLRVEVRTLKLVKHLDPVEIEEDGNATYSCELNYVVANAEWLLNNVRLYSNAINRIQHMGTMHSLTIKKLRPQESRVTFKTGLLSETTTLKVKERPAVFLRSLEDVVGEEQGEVCLQCEISKETVTPVWRKDGTVLTADDKHELLQLGKSMALIIHSLSKEDAGHYTCDLGTSQTKAKVTVHDLHITIVQRMKTTSVLEGEICTFECNLSHNVEEEPFWTINGQVVVTDSRIQVINNGRNYKMTIRDATLTDAGDVVFTIKDLSCRTMLFVKEKPVHIFRDLLNVKAVPGEDAELSCEITKPEANIRWLKNGHFIRPSAKYEMSVEKNLARLVIKNTTINDSGEYCCEADGIATRAKLDIRELQHTFARELRETRAEEKGKVILDCETRQPAKRVTWLKGMVELRSGRKYVIRQKGVVLSLTITCLEMSDMDVYTCDVGTMQSRAQLTVQGQKVLILDELEDVECLEGDTVTFRCRICPSDYTGIKWYLDETLLYTNDLNEIQMVPGGYHTLTFRQLARKDTGTISFAAGDKRSYASLLVRERRPTIIKALEDCEAIEGGGLVLSCVASKPCHILWYKDGCLMWNSSRYSASRSGCEARLTIREVCNNDAGVYECSAGSVTTRAVVTVKAIPAEFTQCLEPVEAKEGETVTLSCEYSLPGVPFHWRRGLESVRPADRFLMKQKKTIITLTIKSLRPADSGEYICQCRDHRTSASLKVQAIPITFVQQLKNTQAEEGNNVLLRCELSKPGVPVEWNKGHELLKNGVKHQMKRRDTTLELLIWKPVPEDSGLYSCVCADQRTSATVKINALPVVFKQKLRSVVVEEGSTAALRCELSKPVPFVEWRRRGSEVLSHGEKYHLRQRDVLMELRIFDVTPEDSDIYTCICGDIESTATLTVNILPVTFRQKLRNVQAEEGQNISLCCELSKPGVPVQWRLAGDLLQSGDKFQMKQREATVELIIREAEPEDSGVYACVCREQKTKATVKVIAVPATFKVSLKGLEAEEGSSVTLRCELSKRGVPVQWQRDAQLLSEFTSRGKLQMSLEGKAAQLTVLNVQQEDAGRYSCTTGEEKTSAELKVKPLPVTFKRELQLLEVKEGHSGVFCCEISKPGAPVDWRKGRTTLKPGDKYEMKQEGPFTKLIINDVEESDAGKYTCKTKDRQSTAELIVKESPECRRQRGLPPSFKMPLVGQEATEENFVVLRCELNKPASSVEWRRGGELLSNGDKYQMKKKELQVEMKIVDLTLEDAGDYTCACGEQSTTAGITVKERPVRFLQDLKNVQVQEGNAVTLSCEVSKPGGAVQWRRGATLLTPGEKHQMKQSGSTLELHVRKSQPEDSGSYSCECGDARTTATVIITAIPVTFKQKLKNQEAVEEGSVTLRCELSKAGVPVEWRRDAQLLKEGEKYLMKQEGRIAEMQIRNLTLTDLGEYSCSVGTAVTSADIKVREIPVTFKEELEDLEVKEGDSGIFCCQLSKPGAPVDWRKGRVVLRPGYKYEMKQEGRLTKLIINNMEESDAGKYTCKTKDSQSTAELTVKAPPITFKTKLKAQQVEEENSVTLSCELSKPGLTVEWRKDQELLKNDFKYQIKNRNSSMELTIKNSQLQDSGLYSCSYGDVKTSANVTITPIPLSFKLGLKNQEAPEGGNVSLRCELSRAGVPVQWWKAEDQLHPGGRYQMTLRGKIAEMHIRNVQPEDVGEYSCVFGEQKTTAEVSVRAAASVFFEKELESQAVMEGKPVLMSCQVSSATVPVTWKKDNVVLEEEGGRYIVKKNGPTHTLEIKKLQPEDAGEYCCISRGKKTSAKIIVRERVRIVSELQGITVTAGEDAVFECELSHADVNDGAWWLGPSPLQRNEMNQMTVRGRQQRLVLTMTTPEETGIVAFVIGEEKTSARLLVVPKATVLFEEKPKDVVILEGESATLSCTISDFTSPVTWTRNHIPLRDGDKYETRKEGKVNLLIIRDVDPLDAGAYCCDTGDAQSSAKLTVTELPPFFQEELQSVEAEEGGSASLYCELSKLGVPIQWMKNRLPLRGSRKYDIRQDGCLLQLHIKDLKPEDGGSYTCQAGSAETTVTVTVKELPPFFKKELKRVEAEEGGSASLCCELSKPAVSVQWKKNRLPLRANRKYEMKQDGCLLQLHIKDLKPEDSGCYTCQTGSAETSASVTVKELPPFFKEELQNIKAEEGGSASLCLRVKELPPFFEKDLESVEAEEGGSASLCLSVQWKKNRLPLRANRKYEMKQDGCLLQLHIKDLKPEDSGSYSCEAGSAETTATVTVTELPPFFQEELQSVEAEEGGSASLCCELSKPGVSVQWKKNRLPLRANRKYEMKQDGCLLQLHIKDLSCHTGSAETSATVTVTELAPFFQEELQSVEAEEGGSASLCCELSKPAVSVQWKKNRLPLRANRKYEMKQDGCLLQLHIKDLKPEDSGSYSCHTGSAETSATVTVKALEPTPPKDEPPTILPRDKGTVSKSTSPPDNQKPGLPEAKPVPPEPKKRAARKASITSLGRDVEPVFDMKQSVTQLEKGSEVIKKVDEAMRQLEKDDGVGREVEEPAMPLGTEKGVFLEKRQPGMSLEKLVKVEHNMGHSDQGCRKR</sequence>
<dbReference type="InterPro" id="IPR013783">
    <property type="entry name" value="Ig-like_fold"/>
</dbReference>
<dbReference type="InterPro" id="IPR013106">
    <property type="entry name" value="Ig_V-set"/>
</dbReference>
<feature type="region of interest" description="Disordered" evidence="10">
    <location>
        <begin position="2451"/>
        <end position="2533"/>
    </location>
</feature>
<evidence type="ECO:0000256" key="5">
    <source>
        <dbReference type="ARBA" id="ARBA00022553"/>
    </source>
</evidence>